<dbReference type="GO" id="GO:0047334">
    <property type="term" value="F:diphosphate-fructose-6-phosphate 1-phosphotransferase activity"/>
    <property type="evidence" value="ECO:0007669"/>
    <property type="project" value="UniProtKB-EC"/>
</dbReference>
<feature type="binding site" evidence="6">
    <location>
        <position position="111"/>
    </location>
    <ligand>
        <name>Mg(2+)</name>
        <dbReference type="ChEBI" id="CHEBI:18420"/>
        <note>catalytic</note>
    </ligand>
</feature>
<feature type="active site" description="Proton acceptor" evidence="6">
    <location>
        <position position="141"/>
    </location>
</feature>
<dbReference type="OrthoDB" id="9802503at2"/>
<dbReference type="Proteomes" id="UP000184465">
    <property type="component" value="Unassembled WGS sequence"/>
</dbReference>
<keyword evidence="5 6" id="KW-0460">Magnesium</keyword>
<evidence type="ECO:0000313" key="9">
    <source>
        <dbReference type="Proteomes" id="UP000184465"/>
    </source>
</evidence>
<comment type="function">
    <text evidence="6">Catalyzes the phosphorylation of D-fructose 6-phosphate, the first committing step of glycolysis. Uses inorganic phosphate (PPi) as phosphoryl donor instead of ATP like common ATP-dependent phosphofructokinases (ATP-PFKs), which renders the reaction reversible, and can thus function both in glycolysis and gluconeogenesis. Consistently, PPi-PFK can replace the enzymes of both the forward (ATP-PFK) and reverse (fructose-bisphosphatase (FBPase)) reactions.</text>
</comment>
<evidence type="ECO:0000256" key="2">
    <source>
        <dbReference type="ARBA" id="ARBA00022679"/>
    </source>
</evidence>
<dbReference type="Pfam" id="PF00365">
    <property type="entry name" value="PFK"/>
    <property type="match status" value="1"/>
</dbReference>
<comment type="cofactor">
    <cofactor evidence="1 6">
        <name>Mg(2+)</name>
        <dbReference type="ChEBI" id="CHEBI:18420"/>
    </cofactor>
</comment>
<dbReference type="InterPro" id="IPR022953">
    <property type="entry name" value="ATP_PFK"/>
</dbReference>
<keyword evidence="2 6" id="KW-0808">Transferase</keyword>
<keyword evidence="6" id="KW-0324">Glycolysis</keyword>
<evidence type="ECO:0000256" key="5">
    <source>
        <dbReference type="ARBA" id="ARBA00022842"/>
    </source>
</evidence>
<dbReference type="EMBL" id="FRAG01000002">
    <property type="protein sequence ID" value="SHJ55476.1"/>
    <property type="molecule type" value="Genomic_DNA"/>
</dbReference>
<comment type="activity regulation">
    <text evidence="6">Non-allosteric.</text>
</comment>
<dbReference type="STRING" id="1121301.SAMN02745912_00327"/>
<dbReference type="EC" id="2.7.1.90" evidence="6"/>
<dbReference type="PRINTS" id="PR00476">
    <property type="entry name" value="PHFRCTKINASE"/>
</dbReference>
<protein>
    <recommendedName>
        <fullName evidence="6">Pyrophosphate--fructose 6-phosphate 1-phosphotransferase</fullName>
        <ecNumber evidence="6">2.7.1.90</ecNumber>
    </recommendedName>
    <alternativeName>
        <fullName evidence="6">6-phosphofructokinase, pyrophosphate dependent</fullName>
    </alternativeName>
    <alternativeName>
        <fullName evidence="6">PPi-dependent phosphofructokinase</fullName>
        <shortName evidence="6">PPi-PFK</shortName>
    </alternativeName>
    <alternativeName>
        <fullName evidence="6">Pyrophosphate-dependent 6-phosphofructose-1-kinase</fullName>
    </alternativeName>
</protein>
<dbReference type="RefSeq" id="WP_073146639.1">
    <property type="nucleotide sequence ID" value="NZ_FRAG01000002.1"/>
</dbReference>
<evidence type="ECO:0000256" key="1">
    <source>
        <dbReference type="ARBA" id="ARBA00001946"/>
    </source>
</evidence>
<dbReference type="Gene3D" id="3.40.50.450">
    <property type="match status" value="1"/>
</dbReference>
<dbReference type="PANTHER" id="PTHR45770">
    <property type="entry name" value="ATP-DEPENDENT 6-PHOSPHOFRUCTOKINASE 1"/>
    <property type="match status" value="1"/>
</dbReference>
<comment type="caution">
    <text evidence="6">Lacks conserved residue(s) required for the propagation of feature annotation.</text>
</comment>
<dbReference type="InterPro" id="IPR050929">
    <property type="entry name" value="PFKA"/>
</dbReference>
<comment type="catalytic activity">
    <reaction evidence="6">
        <text>beta-D-fructose 6-phosphate + diphosphate = beta-D-fructose 1,6-bisphosphate + phosphate + H(+)</text>
        <dbReference type="Rhea" id="RHEA:13613"/>
        <dbReference type="ChEBI" id="CHEBI:15378"/>
        <dbReference type="ChEBI" id="CHEBI:32966"/>
        <dbReference type="ChEBI" id="CHEBI:33019"/>
        <dbReference type="ChEBI" id="CHEBI:43474"/>
        <dbReference type="ChEBI" id="CHEBI:57634"/>
        <dbReference type="EC" id="2.7.1.90"/>
    </reaction>
</comment>
<feature type="binding site" evidence="6">
    <location>
        <position position="11"/>
    </location>
    <ligand>
        <name>diphosphate</name>
        <dbReference type="ChEBI" id="CHEBI:33019"/>
    </ligand>
</feature>
<dbReference type="InterPro" id="IPR011404">
    <property type="entry name" value="PPi-PFK"/>
</dbReference>
<keyword evidence="9" id="KW-1185">Reference proteome</keyword>
<gene>
    <name evidence="6" type="primary">pfp</name>
    <name evidence="8" type="ORF">SAMN02745912_00327</name>
</gene>
<dbReference type="GO" id="GO:0046872">
    <property type="term" value="F:metal ion binding"/>
    <property type="evidence" value="ECO:0007669"/>
    <property type="project" value="UniProtKB-KW"/>
</dbReference>
<dbReference type="NCBIfam" id="NF010675">
    <property type="entry name" value="PRK14072.1"/>
    <property type="match status" value="1"/>
</dbReference>
<feature type="site" description="Important for catalytic activity and substrate specificity; stabilizes the transition state when the phosphoryl donor is PPi; prevents ATP from binding by mimicking the alpha-phosphate group of ATP" evidence="6">
    <location>
        <position position="112"/>
    </location>
</feature>
<keyword evidence="6" id="KW-0963">Cytoplasm</keyword>
<feature type="site" description="Important for catalytic activity; stabilizes the transition state when the phosphoryl donor is PPi" evidence="6">
    <location>
        <position position="138"/>
    </location>
</feature>
<name>A0A1M6K945_PARC5</name>
<feature type="binding site" evidence="6">
    <location>
        <position position="242"/>
    </location>
    <ligand>
        <name>substrate</name>
    </ligand>
</feature>
<sequence length="411" mass="45672">MKNCLVAQSGGPTSVINASVVGVVNGNKELKGYDNVYGGINGIEGILQSNIINLSKLTDIELEALKYTPSSSLGSCRYKMKDFKINDEEYKRLFAVLDSFDIQTLFYIGGNDSMDTVNKLSEYAKLKGIDKQIIGIPKTIDNDLYHTDHTPGYGSAAKFIATTVLETYLDSSVYINNGIFIIETMGRDTGWLAASAALAKINGEAVVDFIYLPEAEFSEEQFLKDVAKRFNEKNKVYIVASEGIKDGGGRYLFKTNFANKHDSFSHVQLGGVGNYLKRLIIENHITSRVKVLELGVTQRSAMHCVSQTDIEEAYKVGKAAVKYSIQGHTGLMVGMKRIQNNPYTIETYKIEASKVANNIKYFPAEWITAEKNNVTKEAVKYIYPLILGSPNIIIENGLPKYLTLYDKYIDV</sequence>
<dbReference type="GO" id="GO:0006002">
    <property type="term" value="P:fructose 6-phosphate metabolic process"/>
    <property type="evidence" value="ECO:0007669"/>
    <property type="project" value="InterPro"/>
</dbReference>
<evidence type="ECO:0000313" key="8">
    <source>
        <dbReference type="EMBL" id="SHJ55476.1"/>
    </source>
</evidence>
<reference evidence="9" key="1">
    <citation type="submission" date="2016-11" db="EMBL/GenBank/DDBJ databases">
        <authorList>
            <person name="Varghese N."/>
            <person name="Submissions S."/>
        </authorList>
    </citation>
    <scope>NUCLEOTIDE SEQUENCE [LARGE SCALE GENOMIC DNA]</scope>
    <source>
        <strain evidence="9">DSM 15212 / CIP 107654 / DViRD3</strain>
    </source>
</reference>
<evidence type="ECO:0000256" key="6">
    <source>
        <dbReference type="HAMAP-Rule" id="MF_01978"/>
    </source>
</evidence>
<evidence type="ECO:0000259" key="7">
    <source>
        <dbReference type="Pfam" id="PF00365"/>
    </source>
</evidence>
<dbReference type="SUPFAM" id="SSF53784">
    <property type="entry name" value="Phosphofructokinase"/>
    <property type="match status" value="1"/>
</dbReference>
<proteinExistence type="inferred from homology"/>
<dbReference type="PIRSF" id="PIRSF036483">
    <property type="entry name" value="PFK_XF0274"/>
    <property type="match status" value="1"/>
</dbReference>
<dbReference type="Gene3D" id="3.40.50.460">
    <property type="entry name" value="Phosphofructokinase domain"/>
    <property type="match status" value="1"/>
</dbReference>
<comment type="similarity">
    <text evidence="6">Belongs to the phosphofructokinase type A (PFKA) family. PPi-dependent PFK group II subfamily. Clade 'B2' sub-subfamily.</text>
</comment>
<evidence type="ECO:0000256" key="3">
    <source>
        <dbReference type="ARBA" id="ARBA00022723"/>
    </source>
</evidence>
<dbReference type="AlphaFoldDB" id="A0A1M6K945"/>
<feature type="binding site" evidence="6">
    <location>
        <begin position="185"/>
        <end position="187"/>
    </location>
    <ligand>
        <name>substrate</name>
    </ligand>
</feature>
<accession>A0A1M6K945</accession>
<dbReference type="GO" id="GO:0005737">
    <property type="term" value="C:cytoplasm"/>
    <property type="evidence" value="ECO:0007669"/>
    <property type="project" value="UniProtKB-SubCell"/>
</dbReference>
<dbReference type="InterPro" id="IPR035966">
    <property type="entry name" value="PKF_sf"/>
</dbReference>
<comment type="subcellular location">
    <subcellularLocation>
        <location evidence="6">Cytoplasm</location>
    </subcellularLocation>
</comment>
<comment type="subunit">
    <text evidence="6">Homodimer.</text>
</comment>
<feature type="domain" description="Phosphofructokinase" evidence="7">
    <location>
        <begin position="4"/>
        <end position="322"/>
    </location>
</feature>
<comment type="pathway">
    <text evidence="6">Carbohydrate degradation; glycolysis; D-glyceraldehyde 3-phosphate and glycerone phosphate from D-glucose: step 3/4.</text>
</comment>
<feature type="binding site" evidence="6">
    <location>
        <begin position="139"/>
        <end position="141"/>
    </location>
    <ligand>
        <name>substrate</name>
    </ligand>
</feature>
<organism evidence="8 9">
    <name type="scientific">Paramaledivibacter caminithermalis (strain DSM 15212 / CIP 107654 / DViRD3)</name>
    <name type="common">Clostridium caminithermale</name>
    <dbReference type="NCBI Taxonomy" id="1121301"/>
    <lineage>
        <taxon>Bacteria</taxon>
        <taxon>Bacillati</taxon>
        <taxon>Bacillota</taxon>
        <taxon>Clostridia</taxon>
        <taxon>Peptostreptococcales</taxon>
        <taxon>Caminicellaceae</taxon>
        <taxon>Paramaledivibacter</taxon>
    </lineage>
</organism>
<dbReference type="InterPro" id="IPR000023">
    <property type="entry name" value="Phosphofructokinase_dom"/>
</dbReference>
<dbReference type="HAMAP" id="MF_01978">
    <property type="entry name" value="Phosphofructokinase_II_B2"/>
    <property type="match status" value="1"/>
</dbReference>
<evidence type="ECO:0000256" key="4">
    <source>
        <dbReference type="ARBA" id="ARBA00022777"/>
    </source>
</evidence>
<dbReference type="UniPathway" id="UPA00109">
    <property type="reaction ID" value="UER00182"/>
</dbReference>
<keyword evidence="4 6" id="KW-0418">Kinase</keyword>
<keyword evidence="3 6" id="KW-0479">Metal-binding</keyword>
<dbReference type="GO" id="GO:0003872">
    <property type="term" value="F:6-phosphofructokinase activity"/>
    <property type="evidence" value="ECO:0007669"/>
    <property type="project" value="UniProtKB-UniRule"/>
</dbReference>